<dbReference type="CDD" id="cd09168">
    <property type="entry name" value="PLDc_PaPPK1_C2_like"/>
    <property type="match status" value="1"/>
</dbReference>
<dbReference type="PIRSF" id="PIRSF015589">
    <property type="entry name" value="PP_kinase"/>
    <property type="match status" value="1"/>
</dbReference>
<keyword evidence="2 8" id="KW-0808">Transferase</keyword>
<feature type="binding site" evidence="8">
    <location>
        <position position="428"/>
    </location>
    <ligand>
        <name>Mg(2+)</name>
        <dbReference type="ChEBI" id="CHEBI:18420"/>
    </ligand>
</feature>
<keyword evidence="7 8" id="KW-0460">Magnesium</keyword>
<dbReference type="AlphaFoldDB" id="A0A345UIB9"/>
<feature type="domain" description="Polyphosphate kinase C-terminal" evidence="13">
    <location>
        <begin position="556"/>
        <end position="723"/>
    </location>
</feature>
<evidence type="ECO:0000259" key="11">
    <source>
        <dbReference type="Pfam" id="PF02503"/>
    </source>
</evidence>
<proteinExistence type="inferred from homology"/>
<dbReference type="Proteomes" id="UP000254808">
    <property type="component" value="Chromosome"/>
</dbReference>
<evidence type="ECO:0000256" key="3">
    <source>
        <dbReference type="ARBA" id="ARBA00022723"/>
    </source>
</evidence>
<dbReference type="NCBIfam" id="TIGR03705">
    <property type="entry name" value="poly_P_kin"/>
    <property type="match status" value="1"/>
</dbReference>
<accession>A0A345UIB9</accession>
<name>A0A345UIB9_9BACT</name>
<keyword evidence="3 8" id="KW-0479">Metal-binding</keyword>
<feature type="active site" description="Phosphohistidine intermediate" evidence="8">
    <location>
        <position position="488"/>
    </location>
</feature>
<dbReference type="InterPro" id="IPR024953">
    <property type="entry name" value="PP_kinase_middle"/>
</dbReference>
<dbReference type="InterPro" id="IPR036832">
    <property type="entry name" value="PPK_N_dom_sf"/>
</dbReference>
<evidence type="ECO:0000256" key="7">
    <source>
        <dbReference type="ARBA" id="ARBA00022842"/>
    </source>
</evidence>
<keyword evidence="6 8" id="KW-0067">ATP-binding</keyword>
<dbReference type="PANTHER" id="PTHR30218:SF0">
    <property type="entry name" value="POLYPHOSPHATE KINASE"/>
    <property type="match status" value="1"/>
</dbReference>
<evidence type="ECO:0000259" key="12">
    <source>
        <dbReference type="Pfam" id="PF13089"/>
    </source>
</evidence>
<dbReference type="InterPro" id="IPR025198">
    <property type="entry name" value="PPK_N_dom"/>
</dbReference>
<dbReference type="InterPro" id="IPR036830">
    <property type="entry name" value="PP_kinase_middle_dom_sf"/>
</dbReference>
<feature type="binding site" evidence="8">
    <location>
        <position position="521"/>
    </location>
    <ligand>
        <name>ATP</name>
        <dbReference type="ChEBI" id="CHEBI:30616"/>
    </ligand>
</feature>
<keyword evidence="4 8" id="KW-0547">Nucleotide-binding</keyword>
<dbReference type="Gene3D" id="1.20.58.310">
    <property type="entry name" value="Polyphosphate kinase N-terminal domain"/>
    <property type="match status" value="1"/>
</dbReference>
<evidence type="ECO:0000256" key="9">
    <source>
        <dbReference type="RuleBase" id="RU003800"/>
    </source>
</evidence>
<evidence type="ECO:0000256" key="10">
    <source>
        <dbReference type="SAM" id="MobiDB-lite"/>
    </source>
</evidence>
<dbReference type="SUPFAM" id="SSF140356">
    <property type="entry name" value="PPK N-terminal domain-like"/>
    <property type="match status" value="1"/>
</dbReference>
<evidence type="ECO:0000256" key="2">
    <source>
        <dbReference type="ARBA" id="ARBA00022679"/>
    </source>
</evidence>
<dbReference type="GO" id="GO:0008976">
    <property type="term" value="F:polyphosphate kinase activity"/>
    <property type="evidence" value="ECO:0007669"/>
    <property type="project" value="UniProtKB-UniRule"/>
</dbReference>
<comment type="catalytic activity">
    <reaction evidence="8 9">
        <text>[phosphate](n) + ATP = [phosphate](n+1) + ADP</text>
        <dbReference type="Rhea" id="RHEA:19573"/>
        <dbReference type="Rhea" id="RHEA-COMP:9859"/>
        <dbReference type="Rhea" id="RHEA-COMP:14280"/>
        <dbReference type="ChEBI" id="CHEBI:16838"/>
        <dbReference type="ChEBI" id="CHEBI:30616"/>
        <dbReference type="ChEBI" id="CHEBI:456216"/>
        <dbReference type="EC" id="2.7.4.1"/>
    </reaction>
</comment>
<evidence type="ECO:0000313" key="16">
    <source>
        <dbReference type="Proteomes" id="UP000254808"/>
    </source>
</evidence>
<dbReference type="SUPFAM" id="SSF143724">
    <property type="entry name" value="PHP14-like"/>
    <property type="match status" value="1"/>
</dbReference>
<evidence type="ECO:0000313" key="15">
    <source>
        <dbReference type="EMBL" id="AXJ00221.1"/>
    </source>
</evidence>
<dbReference type="PANTHER" id="PTHR30218">
    <property type="entry name" value="POLYPHOSPHATE KINASE"/>
    <property type="match status" value="1"/>
</dbReference>
<dbReference type="InterPro" id="IPR025200">
    <property type="entry name" value="PPK_C_dom2"/>
</dbReference>
<keyword evidence="5 8" id="KW-0418">Kinase</keyword>
<comment type="cofactor">
    <cofactor evidence="8">
        <name>Mg(2+)</name>
        <dbReference type="ChEBI" id="CHEBI:18420"/>
    </cofactor>
</comment>
<protein>
    <recommendedName>
        <fullName evidence="8 9">Polyphosphate kinase</fullName>
        <ecNumber evidence="8 9">2.7.4.1</ecNumber>
    </recommendedName>
    <alternativeName>
        <fullName evidence="8">ATP-polyphosphate phosphotransferase</fullName>
    </alternativeName>
    <alternativeName>
        <fullName evidence="8">Polyphosphoric acid kinase</fullName>
    </alternativeName>
</protein>
<dbReference type="NCBIfam" id="NF003918">
    <property type="entry name" value="PRK05443.1-2"/>
    <property type="match status" value="1"/>
</dbReference>
<keyword evidence="16" id="KW-1185">Reference proteome</keyword>
<comment type="function">
    <text evidence="8 9">Catalyzes the reversible transfer of the terminal phosphate of ATP to form a long-chain polyphosphate (polyP).</text>
</comment>
<keyword evidence="1 8" id="KW-0597">Phosphoprotein</keyword>
<dbReference type="Pfam" id="PF13090">
    <property type="entry name" value="PP_kinase_C"/>
    <property type="match status" value="1"/>
</dbReference>
<dbReference type="CDD" id="cd09165">
    <property type="entry name" value="PLDc_PaPPK1_C1_like"/>
    <property type="match status" value="1"/>
</dbReference>
<dbReference type="NCBIfam" id="NF003921">
    <property type="entry name" value="PRK05443.2-2"/>
    <property type="match status" value="1"/>
</dbReference>
<dbReference type="HAMAP" id="MF_00347">
    <property type="entry name" value="Polyphosphate_kinase"/>
    <property type="match status" value="1"/>
</dbReference>
<feature type="binding site" evidence="8">
    <location>
        <position position="458"/>
    </location>
    <ligand>
        <name>Mg(2+)</name>
        <dbReference type="ChEBI" id="CHEBI:18420"/>
    </ligand>
</feature>
<dbReference type="KEGG" id="cprv:CYPRO_0944"/>
<dbReference type="Pfam" id="PF13089">
    <property type="entry name" value="PP_kinase_N"/>
    <property type="match status" value="1"/>
</dbReference>
<dbReference type="RefSeq" id="WP_114983510.1">
    <property type="nucleotide sequence ID" value="NZ_CP027806.1"/>
</dbReference>
<feature type="domain" description="Polyphosphate kinase middle" evidence="11">
    <location>
        <begin position="173"/>
        <end position="351"/>
    </location>
</feature>
<dbReference type="NCBIfam" id="NF003917">
    <property type="entry name" value="PRK05443.1-1"/>
    <property type="match status" value="1"/>
</dbReference>
<dbReference type="GO" id="GO:0009358">
    <property type="term" value="C:polyphosphate kinase complex"/>
    <property type="evidence" value="ECO:0007669"/>
    <property type="project" value="InterPro"/>
</dbReference>
<reference evidence="15 16" key="1">
    <citation type="submission" date="2018-03" db="EMBL/GenBank/DDBJ databases">
        <title>Phenotypic and genomic properties of Cyclonatronum proteinivorum gen. nov., sp. nov., a haloalkaliphilic bacteroidete from soda lakes possessing Na+-translocating rhodopsin.</title>
        <authorList>
            <person name="Toshchakov S.V."/>
            <person name="Korzhenkov A."/>
            <person name="Samarov N.I."/>
            <person name="Kublanov I.V."/>
            <person name="Muntyan M.S."/>
            <person name="Sorokin D.Y."/>
        </authorList>
    </citation>
    <scope>NUCLEOTIDE SEQUENCE [LARGE SCALE GENOMIC DNA]</scope>
    <source>
        <strain evidence="15 16">Omega</strain>
    </source>
</reference>
<feature type="region of interest" description="Disordered" evidence="10">
    <location>
        <begin position="1"/>
        <end position="20"/>
    </location>
</feature>
<dbReference type="GO" id="GO:0006799">
    <property type="term" value="P:polyphosphate biosynthetic process"/>
    <property type="evidence" value="ECO:0007669"/>
    <property type="project" value="UniProtKB-UniRule"/>
</dbReference>
<dbReference type="FunFam" id="3.30.870.10:FF:000001">
    <property type="entry name" value="Polyphosphate kinase"/>
    <property type="match status" value="1"/>
</dbReference>
<feature type="binding site" evidence="8">
    <location>
        <position position="617"/>
    </location>
    <ligand>
        <name>ATP</name>
        <dbReference type="ChEBI" id="CHEBI:30616"/>
    </ligand>
</feature>
<dbReference type="InterPro" id="IPR003414">
    <property type="entry name" value="PP_kinase"/>
</dbReference>
<evidence type="ECO:0000256" key="6">
    <source>
        <dbReference type="ARBA" id="ARBA00022840"/>
    </source>
</evidence>
<dbReference type="EMBL" id="CP027806">
    <property type="protein sequence ID" value="AXJ00221.1"/>
    <property type="molecule type" value="Genomic_DNA"/>
</dbReference>
<dbReference type="EC" id="2.7.4.1" evidence="8 9"/>
<feature type="domain" description="Polyphosphate kinase N-terminal" evidence="12">
    <location>
        <begin position="58"/>
        <end position="163"/>
    </location>
</feature>
<dbReference type="InterPro" id="IPR041108">
    <property type="entry name" value="PP_kinase_C_1"/>
</dbReference>
<evidence type="ECO:0000259" key="14">
    <source>
        <dbReference type="Pfam" id="PF17941"/>
    </source>
</evidence>
<dbReference type="Gene3D" id="3.30.1840.10">
    <property type="entry name" value="Polyphosphate kinase middle domain"/>
    <property type="match status" value="1"/>
</dbReference>
<dbReference type="OrthoDB" id="9761456at2"/>
<comment type="similarity">
    <text evidence="8 9">Belongs to the polyphosphate kinase 1 (PPK1) family.</text>
</comment>
<evidence type="ECO:0000256" key="4">
    <source>
        <dbReference type="ARBA" id="ARBA00022741"/>
    </source>
</evidence>
<dbReference type="GO" id="GO:0046872">
    <property type="term" value="F:metal ion binding"/>
    <property type="evidence" value="ECO:0007669"/>
    <property type="project" value="UniProtKB-KW"/>
</dbReference>
<gene>
    <name evidence="8" type="primary">ppk</name>
    <name evidence="15" type="ORF">CYPRO_0944</name>
</gene>
<organism evidence="15 16">
    <name type="scientific">Cyclonatronum proteinivorum</name>
    <dbReference type="NCBI Taxonomy" id="1457365"/>
    <lineage>
        <taxon>Bacteria</taxon>
        <taxon>Pseudomonadati</taxon>
        <taxon>Balneolota</taxon>
        <taxon>Balneolia</taxon>
        <taxon>Balneolales</taxon>
        <taxon>Cyclonatronaceae</taxon>
        <taxon>Cyclonatronum</taxon>
    </lineage>
</organism>
<evidence type="ECO:0000256" key="8">
    <source>
        <dbReference type="HAMAP-Rule" id="MF_00347"/>
    </source>
</evidence>
<dbReference type="GO" id="GO:0005524">
    <property type="term" value="F:ATP binding"/>
    <property type="evidence" value="ECO:0007669"/>
    <property type="project" value="UniProtKB-KW"/>
</dbReference>
<feature type="binding site" evidence="8">
    <location>
        <position position="96"/>
    </location>
    <ligand>
        <name>ATP</name>
        <dbReference type="ChEBI" id="CHEBI:30616"/>
    </ligand>
</feature>
<evidence type="ECO:0000256" key="1">
    <source>
        <dbReference type="ARBA" id="ARBA00022553"/>
    </source>
</evidence>
<sequence>MATPELPQHDDLSPDPETFDASLYQKPGRLPVDLNSLKKDNYKKLSGNNLELHGPEFFHNYELSWLDFNFRVLDEARNPANPLLEQAKFIGIVCSNLDEFFQKRVGGLKRQLQAGVEKLSVDGLTPLEQLKAIRKKVKVMIHAYRSCFFNEIVPRLAEEGITFRTFDTLTKKERKKVNDYFDTQLYPILTPLIVDQAHPFPFISNKSRSFALEIVDDVTGESIFARIKVPDNRPRWFTIENNGKKAVLINIDQIIRERMGDLFPGATVRSAHIFRVSRNADLKRNEEEADDLLELIEEELRERRFADVVRLEIEADMPAHIKEILMERMNVNPLDVFDMEGSIGLADCMQLGKIAGFEHLKYSTWNPVLHPAFRKTGEDGPADIFSTIRENDIMVHHPYHSFSSSVERFVQEAAADPKVLAIKQTLYRTSTDSSLMHALMKAVEAGKQVAVLVELKARFDEQQNMEWAMKLEKAGIHVSYGIPGLKIHSKITIIVRDEGDTLRRYAHIGTGNYHPGTANLYEDLGLFTCDPALTSDVSDLFNFLTGYAPNQTYRKLLVAPNYLRSGIYDYIMHEVKAAKANKPSRIILKMNSLEDPQLIQSLYYASTQGVKIDLIVRGVCRLKTGIKDLSDNIRVHSIIGRFLEHSRIYYFRNSDNHVYLIGSADIMHRNLDARVEAITPVENLQLKKYLRFIFQVQLNDNQQRWALTADSSYKRVPKNGEDSAVATHQVLMNHALNNKDPLPATSSKPAERK</sequence>
<comment type="PTM">
    <text evidence="8 9">An intermediate of this reaction is the autophosphorylated ppk in which a phosphate is covalently linked to a histidine residue through a N-P bond.</text>
</comment>
<dbReference type="Gene3D" id="3.30.870.10">
    <property type="entry name" value="Endonuclease Chain A"/>
    <property type="match status" value="2"/>
</dbReference>
<dbReference type="SUPFAM" id="SSF56024">
    <property type="entry name" value="Phospholipase D/nuclease"/>
    <property type="match status" value="2"/>
</dbReference>
<dbReference type="Pfam" id="PF02503">
    <property type="entry name" value="PP_kinase"/>
    <property type="match status" value="1"/>
</dbReference>
<evidence type="ECO:0000256" key="5">
    <source>
        <dbReference type="ARBA" id="ARBA00022777"/>
    </source>
</evidence>
<feature type="binding site" evidence="8">
    <location>
        <position position="645"/>
    </location>
    <ligand>
        <name>ATP</name>
        <dbReference type="ChEBI" id="CHEBI:30616"/>
    </ligand>
</feature>
<dbReference type="Pfam" id="PF17941">
    <property type="entry name" value="PP_kinase_C_1"/>
    <property type="match status" value="1"/>
</dbReference>
<feature type="domain" description="Polyphosphate kinase C-terminal" evidence="14">
    <location>
        <begin position="383"/>
        <end position="548"/>
    </location>
</feature>
<evidence type="ECO:0000259" key="13">
    <source>
        <dbReference type="Pfam" id="PF13090"/>
    </source>
</evidence>